<name>A0A6J2WV23_CHACN</name>
<dbReference type="AlphaFoldDB" id="A0A6J2WV23"/>
<dbReference type="InParanoid" id="A0A6J2WV23"/>
<evidence type="ECO:0000256" key="13">
    <source>
        <dbReference type="SAM" id="Phobius"/>
    </source>
</evidence>
<feature type="domain" description="G-protein coupled receptors family 1 profile" evidence="14">
    <location>
        <begin position="46"/>
        <end position="296"/>
    </location>
</feature>
<keyword evidence="4 13" id="KW-0812">Transmembrane</keyword>
<feature type="transmembrane region" description="Helical" evidence="13">
    <location>
        <begin position="31"/>
        <end position="56"/>
    </location>
</feature>
<organism evidence="15 16">
    <name type="scientific">Chanos chanos</name>
    <name type="common">Milkfish</name>
    <name type="synonym">Mugil chanos</name>
    <dbReference type="NCBI Taxonomy" id="29144"/>
    <lineage>
        <taxon>Eukaryota</taxon>
        <taxon>Metazoa</taxon>
        <taxon>Chordata</taxon>
        <taxon>Craniata</taxon>
        <taxon>Vertebrata</taxon>
        <taxon>Euteleostomi</taxon>
        <taxon>Actinopterygii</taxon>
        <taxon>Neopterygii</taxon>
        <taxon>Teleostei</taxon>
        <taxon>Ostariophysi</taxon>
        <taxon>Gonorynchiformes</taxon>
        <taxon>Chanidae</taxon>
        <taxon>Chanos</taxon>
    </lineage>
</organism>
<dbReference type="InterPro" id="IPR000276">
    <property type="entry name" value="GPCR_Rhodpsn"/>
</dbReference>
<accession>A0A6J2WV23</accession>
<dbReference type="FunFam" id="1.20.1070.10:FF:000024">
    <property type="entry name" value="Olfactory receptor"/>
    <property type="match status" value="1"/>
</dbReference>
<dbReference type="PRINTS" id="PR00237">
    <property type="entry name" value="GPCRRHODOPSN"/>
</dbReference>
<keyword evidence="7" id="KW-0297">G-protein coupled receptor</keyword>
<dbReference type="GeneID" id="115828314"/>
<evidence type="ECO:0000256" key="7">
    <source>
        <dbReference type="ARBA" id="ARBA00023040"/>
    </source>
</evidence>
<dbReference type="Proteomes" id="UP000504632">
    <property type="component" value="Chromosome 15"/>
</dbReference>
<comment type="subcellular location">
    <subcellularLocation>
        <location evidence="1">Cell membrane</location>
        <topology evidence="1">Multi-pass membrane protein</topology>
    </subcellularLocation>
</comment>
<keyword evidence="10" id="KW-0675">Receptor</keyword>
<dbReference type="SUPFAM" id="SSF81321">
    <property type="entry name" value="Family A G protein-coupled receptor-like"/>
    <property type="match status" value="1"/>
</dbReference>
<keyword evidence="11" id="KW-0325">Glycoprotein</keyword>
<dbReference type="InterPro" id="IPR043502">
    <property type="entry name" value="DNA/RNA_pol_sf"/>
</dbReference>
<dbReference type="PANTHER" id="PTHR26450">
    <property type="entry name" value="OLFACTORY RECEPTOR 56B1-RELATED"/>
    <property type="match status" value="1"/>
</dbReference>
<evidence type="ECO:0000256" key="4">
    <source>
        <dbReference type="ARBA" id="ARBA00022692"/>
    </source>
</evidence>
<dbReference type="PANTHER" id="PTHR26450:SF87">
    <property type="entry name" value="OLFACTORY RECEPTOR 51F2"/>
    <property type="match status" value="1"/>
</dbReference>
<keyword evidence="6 13" id="KW-1133">Transmembrane helix</keyword>
<dbReference type="OrthoDB" id="9444602at2759"/>
<dbReference type="GO" id="GO:0004984">
    <property type="term" value="F:olfactory receptor activity"/>
    <property type="evidence" value="ECO:0007669"/>
    <property type="project" value="InterPro"/>
</dbReference>
<evidence type="ECO:0000256" key="10">
    <source>
        <dbReference type="ARBA" id="ARBA00023170"/>
    </source>
</evidence>
<keyword evidence="12" id="KW-0807">Transducer</keyword>
<evidence type="ECO:0000256" key="8">
    <source>
        <dbReference type="ARBA" id="ARBA00023136"/>
    </source>
</evidence>
<dbReference type="InterPro" id="IPR041577">
    <property type="entry name" value="RT_RNaseH_2"/>
</dbReference>
<gene>
    <name evidence="16" type="primary">LOC115828314</name>
</gene>
<sequence>MPIQPVSVNTTFVRPSTFYINGFSNVPHAKYYYIFLCLVYTTTVLGNSFIMCTICLARTLHTAKYIAVFNLAVTDLGGSTALIPRLVDTFLFEHQYISYEACLANMFFVFFFMTLQSLTLLALAYDRAVAICFPLRYHAIVTKTTMALITGCIWMFSTVLIASTVALITRLSFCRSTVVNSYFCDHGPIYALACNDTSLNDIMAYVCFAVIICIPLMLIGISYACIAFALLRIAQGTERIKAMKTCTSHLILVAMFYLPVLFINIAAVVSRLDPNVRIINYSLTQTIPSMLNPIIYTVKTEEVRQSIRGLYKRAMVNKTVDKNMKNSRLAKQKLEVSQRKMKRLYDRSAEQRQFSPGDQVLALLPVCEFVKATVTYLGKVVGKGEVRPMHAKVLAIKKFPPPATKKELMRFLGMCAFDNVKALLCSAPVLAAPRLEEPFCLQVDASHIGAGAVLLQTDDLGVERPSLNLLPEVPRLLSWGVSTASGENAVGCQSGRAVLVDIGHLGALISRLTGSFKRWLLEKGVSETEVATCSRKSGQYVSEKIMDINKSLKKS</sequence>
<evidence type="ECO:0000256" key="2">
    <source>
        <dbReference type="ARBA" id="ARBA00022475"/>
    </source>
</evidence>
<feature type="transmembrane region" description="Helical" evidence="13">
    <location>
        <begin position="103"/>
        <end position="125"/>
    </location>
</feature>
<dbReference type="RefSeq" id="XP_030648135.1">
    <property type="nucleotide sequence ID" value="XM_030792275.1"/>
</dbReference>
<dbReference type="GO" id="GO:0005886">
    <property type="term" value="C:plasma membrane"/>
    <property type="evidence" value="ECO:0007669"/>
    <property type="project" value="UniProtKB-SubCell"/>
</dbReference>
<keyword evidence="5" id="KW-0552">Olfaction</keyword>
<evidence type="ECO:0000256" key="11">
    <source>
        <dbReference type="ARBA" id="ARBA00023180"/>
    </source>
</evidence>
<proteinExistence type="predicted"/>
<dbReference type="PROSITE" id="PS50262">
    <property type="entry name" value="G_PROTEIN_RECEP_F1_2"/>
    <property type="match status" value="1"/>
</dbReference>
<feature type="transmembrane region" description="Helical" evidence="13">
    <location>
        <begin position="250"/>
        <end position="269"/>
    </location>
</feature>
<dbReference type="InterPro" id="IPR000725">
    <property type="entry name" value="Olfact_rcpt"/>
</dbReference>
<keyword evidence="9" id="KW-1015">Disulfide bond</keyword>
<evidence type="ECO:0000313" key="15">
    <source>
        <dbReference type="Proteomes" id="UP000504632"/>
    </source>
</evidence>
<dbReference type="InterPro" id="IPR050402">
    <property type="entry name" value="OR51/52/56-like"/>
</dbReference>
<evidence type="ECO:0000256" key="6">
    <source>
        <dbReference type="ARBA" id="ARBA00022989"/>
    </source>
</evidence>
<evidence type="ECO:0000256" key="3">
    <source>
        <dbReference type="ARBA" id="ARBA00022606"/>
    </source>
</evidence>
<evidence type="ECO:0000256" key="5">
    <source>
        <dbReference type="ARBA" id="ARBA00022725"/>
    </source>
</evidence>
<dbReference type="Gene3D" id="1.20.1070.10">
    <property type="entry name" value="Rhodopsin 7-helix transmembrane proteins"/>
    <property type="match status" value="1"/>
</dbReference>
<feature type="transmembrane region" description="Helical" evidence="13">
    <location>
        <begin position="63"/>
        <end position="83"/>
    </location>
</feature>
<keyword evidence="8 13" id="KW-0472">Membrane</keyword>
<keyword evidence="3" id="KW-0716">Sensory transduction</keyword>
<dbReference type="SUPFAM" id="SSF56672">
    <property type="entry name" value="DNA/RNA polymerases"/>
    <property type="match status" value="1"/>
</dbReference>
<evidence type="ECO:0000259" key="14">
    <source>
        <dbReference type="PROSITE" id="PS50262"/>
    </source>
</evidence>
<dbReference type="PRINTS" id="PR00245">
    <property type="entry name" value="OLFACTORYR"/>
</dbReference>
<evidence type="ECO:0000256" key="1">
    <source>
        <dbReference type="ARBA" id="ARBA00004651"/>
    </source>
</evidence>
<evidence type="ECO:0000256" key="9">
    <source>
        <dbReference type="ARBA" id="ARBA00023157"/>
    </source>
</evidence>
<dbReference type="Pfam" id="PF13853">
    <property type="entry name" value="7tm_4"/>
    <property type="match status" value="1"/>
</dbReference>
<protein>
    <submittedName>
        <fullName evidence="16">Olfactory receptor 52K2-like</fullName>
    </submittedName>
</protein>
<dbReference type="GO" id="GO:0004930">
    <property type="term" value="F:G protein-coupled receptor activity"/>
    <property type="evidence" value="ECO:0007669"/>
    <property type="project" value="UniProtKB-KW"/>
</dbReference>
<evidence type="ECO:0000256" key="12">
    <source>
        <dbReference type="ARBA" id="ARBA00023224"/>
    </source>
</evidence>
<keyword evidence="2" id="KW-1003">Cell membrane</keyword>
<reference evidence="16" key="1">
    <citation type="submission" date="2025-08" db="UniProtKB">
        <authorList>
            <consortium name="RefSeq"/>
        </authorList>
    </citation>
    <scope>IDENTIFICATION</scope>
</reference>
<dbReference type="InterPro" id="IPR017452">
    <property type="entry name" value="GPCR_Rhodpsn_7TM"/>
</dbReference>
<evidence type="ECO:0000313" key="16">
    <source>
        <dbReference type="RefSeq" id="XP_030648135.1"/>
    </source>
</evidence>
<feature type="transmembrane region" description="Helical" evidence="13">
    <location>
        <begin position="202"/>
        <end position="230"/>
    </location>
</feature>
<dbReference type="FunCoup" id="A0A6J2WV23">
    <property type="interactions" value="218"/>
</dbReference>
<dbReference type="Pfam" id="PF17919">
    <property type="entry name" value="RT_RNaseH_2"/>
    <property type="match status" value="1"/>
</dbReference>
<keyword evidence="15" id="KW-1185">Reference proteome</keyword>
<feature type="transmembrane region" description="Helical" evidence="13">
    <location>
        <begin position="146"/>
        <end position="168"/>
    </location>
</feature>